<feature type="domain" description="PAS" evidence="11">
    <location>
        <begin position="194"/>
        <end position="239"/>
    </location>
</feature>
<dbReference type="Gene3D" id="3.30.565.10">
    <property type="entry name" value="Histidine kinase-like ATPase, C-terminal domain"/>
    <property type="match status" value="1"/>
</dbReference>
<dbReference type="InterPro" id="IPR005467">
    <property type="entry name" value="His_kinase_dom"/>
</dbReference>
<evidence type="ECO:0000256" key="9">
    <source>
        <dbReference type="SAM" id="Phobius"/>
    </source>
</evidence>
<dbReference type="Pfam" id="PF02518">
    <property type="entry name" value="HATPase_c"/>
    <property type="match status" value="1"/>
</dbReference>
<keyword evidence="9" id="KW-1133">Transmembrane helix</keyword>
<evidence type="ECO:0000259" key="10">
    <source>
        <dbReference type="PROSITE" id="PS50109"/>
    </source>
</evidence>
<dbReference type="SMART" id="SM00091">
    <property type="entry name" value="PAS"/>
    <property type="match status" value="2"/>
</dbReference>
<dbReference type="Pfam" id="PF08448">
    <property type="entry name" value="PAS_4"/>
    <property type="match status" value="1"/>
</dbReference>
<keyword evidence="9" id="KW-0812">Transmembrane</keyword>
<keyword evidence="7 12" id="KW-0067">ATP-binding</keyword>
<dbReference type="PROSITE" id="PS50112">
    <property type="entry name" value="PAS"/>
    <property type="match status" value="1"/>
</dbReference>
<protein>
    <recommendedName>
        <fullName evidence="2">histidine kinase</fullName>
        <ecNumber evidence="2">2.7.13.3</ecNumber>
    </recommendedName>
</protein>
<dbReference type="EC" id="2.7.13.3" evidence="2"/>
<feature type="transmembrane region" description="Helical" evidence="9">
    <location>
        <begin position="7"/>
        <end position="24"/>
    </location>
</feature>
<dbReference type="InterPro" id="IPR013656">
    <property type="entry name" value="PAS_4"/>
</dbReference>
<organism evidence="12 13">
    <name type="scientific">Paenibacillus chartarius</name>
    <dbReference type="NCBI Taxonomy" id="747481"/>
    <lineage>
        <taxon>Bacteria</taxon>
        <taxon>Bacillati</taxon>
        <taxon>Bacillota</taxon>
        <taxon>Bacilli</taxon>
        <taxon>Bacillales</taxon>
        <taxon>Paenibacillaceae</taxon>
        <taxon>Paenibacillus</taxon>
    </lineage>
</organism>
<dbReference type="InterPro" id="IPR036890">
    <property type="entry name" value="HATPase_C_sf"/>
</dbReference>
<evidence type="ECO:0000313" key="12">
    <source>
        <dbReference type="EMBL" id="MFC0211780.1"/>
    </source>
</evidence>
<dbReference type="Pfam" id="PF13426">
    <property type="entry name" value="PAS_9"/>
    <property type="match status" value="1"/>
</dbReference>
<keyword evidence="9" id="KW-0472">Membrane</keyword>
<evidence type="ECO:0000256" key="8">
    <source>
        <dbReference type="ARBA" id="ARBA00023012"/>
    </source>
</evidence>
<dbReference type="PANTHER" id="PTHR43065">
    <property type="entry name" value="SENSOR HISTIDINE KINASE"/>
    <property type="match status" value="1"/>
</dbReference>
<dbReference type="SUPFAM" id="SSF55874">
    <property type="entry name" value="ATPase domain of HSP90 chaperone/DNA topoisomerase II/histidine kinase"/>
    <property type="match status" value="1"/>
</dbReference>
<evidence type="ECO:0000256" key="3">
    <source>
        <dbReference type="ARBA" id="ARBA00022553"/>
    </source>
</evidence>
<gene>
    <name evidence="12" type="ORF">ACFFK0_04805</name>
</gene>
<dbReference type="Gene3D" id="1.10.287.130">
    <property type="match status" value="1"/>
</dbReference>
<sequence>MSRRNRILFGIAAVLSTGMLAYAIPWETSLAFTSIALMIWMSAICVVYGIAEKASIRQKEHKVLLEWTMDRVPGGIIFFDRTERIQYMNQSMLGIWERLGLQRHARAGGSLQELLQDLGIAPDESITYRALRQGVVVNKFRKRFGETVVMLDAVPVVHPNTREFLGAVVYIQDVTEETRAADRMLASLFHQEKLAGHLQQLLDMLPVSVLAIDSEGTILATNDQFASHFAGLTKEQLVGASCRQLAESRGLNYDATDIVKGLRGERVIAQYSAYKDNSFLNYVYPLQSNEGGPIQGAIAIYQDISELEKLKQEIGQMERLDLVGQMAASITHEIRNPLAVVQGFIQLLNERESKAAAPAPNQRYYDMILDELGRANEIISDFLSLAQNRIVEMESRNLNALIESVYPMIQAEGNLYGITARLELNDTVPDVQMNEKEIKQLLLNLVRNGIEAMQPNGTLTIRTAALERGGAALSVSDTGTGIPEDIRQRMFEPFFTSKERGTGLGLPVCYSIVQKHRGTIDVHSEPGRGTTFTVALPC</sequence>
<dbReference type="InterPro" id="IPR003594">
    <property type="entry name" value="HATPase_dom"/>
</dbReference>
<dbReference type="RefSeq" id="WP_377468775.1">
    <property type="nucleotide sequence ID" value="NZ_JBHLWN010000022.1"/>
</dbReference>
<keyword evidence="3" id="KW-0597">Phosphoprotein</keyword>
<keyword evidence="13" id="KW-1185">Reference proteome</keyword>
<dbReference type="PRINTS" id="PR00344">
    <property type="entry name" value="BCTRLSENSOR"/>
</dbReference>
<comment type="catalytic activity">
    <reaction evidence="1">
        <text>ATP + protein L-histidine = ADP + protein N-phospho-L-histidine.</text>
        <dbReference type="EC" id="2.7.13.3"/>
    </reaction>
</comment>
<name>A0ABV6DGL0_9BACL</name>
<dbReference type="PROSITE" id="PS50109">
    <property type="entry name" value="HIS_KIN"/>
    <property type="match status" value="1"/>
</dbReference>
<reference evidence="12 13" key="1">
    <citation type="submission" date="2024-09" db="EMBL/GenBank/DDBJ databases">
        <authorList>
            <person name="Sun Q."/>
            <person name="Mori K."/>
        </authorList>
    </citation>
    <scope>NUCLEOTIDE SEQUENCE [LARGE SCALE GENOMIC DNA]</scope>
    <source>
        <strain evidence="12 13">CCM 7759</strain>
    </source>
</reference>
<dbReference type="SUPFAM" id="SSF55785">
    <property type="entry name" value="PYP-like sensor domain (PAS domain)"/>
    <property type="match status" value="2"/>
</dbReference>
<dbReference type="SMART" id="SM00388">
    <property type="entry name" value="HisKA"/>
    <property type="match status" value="1"/>
</dbReference>
<dbReference type="SMART" id="SM00387">
    <property type="entry name" value="HATPase_c"/>
    <property type="match status" value="1"/>
</dbReference>
<dbReference type="SUPFAM" id="SSF47384">
    <property type="entry name" value="Homodimeric domain of signal transducing histidine kinase"/>
    <property type="match status" value="1"/>
</dbReference>
<evidence type="ECO:0000313" key="13">
    <source>
        <dbReference type="Proteomes" id="UP001589776"/>
    </source>
</evidence>
<evidence type="ECO:0000256" key="5">
    <source>
        <dbReference type="ARBA" id="ARBA00022741"/>
    </source>
</evidence>
<keyword evidence="4" id="KW-0808">Transferase</keyword>
<evidence type="ECO:0000256" key="4">
    <source>
        <dbReference type="ARBA" id="ARBA00022679"/>
    </source>
</evidence>
<comment type="caution">
    <text evidence="12">The sequence shown here is derived from an EMBL/GenBank/DDBJ whole genome shotgun (WGS) entry which is preliminary data.</text>
</comment>
<keyword evidence="5" id="KW-0547">Nucleotide-binding</keyword>
<dbReference type="Pfam" id="PF00512">
    <property type="entry name" value="HisKA"/>
    <property type="match status" value="1"/>
</dbReference>
<dbReference type="Gene3D" id="3.30.450.20">
    <property type="entry name" value="PAS domain"/>
    <property type="match status" value="2"/>
</dbReference>
<dbReference type="Proteomes" id="UP001589776">
    <property type="component" value="Unassembled WGS sequence"/>
</dbReference>
<evidence type="ECO:0000256" key="6">
    <source>
        <dbReference type="ARBA" id="ARBA00022777"/>
    </source>
</evidence>
<keyword evidence="6" id="KW-0418">Kinase</keyword>
<dbReference type="InterPro" id="IPR003661">
    <property type="entry name" value="HisK_dim/P_dom"/>
</dbReference>
<dbReference type="NCBIfam" id="TIGR00229">
    <property type="entry name" value="sensory_box"/>
    <property type="match status" value="1"/>
</dbReference>
<evidence type="ECO:0000256" key="7">
    <source>
        <dbReference type="ARBA" id="ARBA00022840"/>
    </source>
</evidence>
<dbReference type="CDD" id="cd00082">
    <property type="entry name" value="HisKA"/>
    <property type="match status" value="1"/>
</dbReference>
<dbReference type="EMBL" id="JBHLWN010000022">
    <property type="protein sequence ID" value="MFC0211780.1"/>
    <property type="molecule type" value="Genomic_DNA"/>
</dbReference>
<proteinExistence type="predicted"/>
<evidence type="ECO:0000259" key="11">
    <source>
        <dbReference type="PROSITE" id="PS50112"/>
    </source>
</evidence>
<dbReference type="InterPro" id="IPR036097">
    <property type="entry name" value="HisK_dim/P_sf"/>
</dbReference>
<dbReference type="InterPro" id="IPR000014">
    <property type="entry name" value="PAS"/>
</dbReference>
<feature type="domain" description="Histidine kinase" evidence="10">
    <location>
        <begin position="329"/>
        <end position="538"/>
    </location>
</feature>
<keyword evidence="8" id="KW-0902">Two-component regulatory system</keyword>
<dbReference type="InterPro" id="IPR035965">
    <property type="entry name" value="PAS-like_dom_sf"/>
</dbReference>
<feature type="transmembrane region" description="Helical" evidence="9">
    <location>
        <begin position="30"/>
        <end position="51"/>
    </location>
</feature>
<accession>A0ABV6DGL0</accession>
<evidence type="ECO:0000256" key="1">
    <source>
        <dbReference type="ARBA" id="ARBA00000085"/>
    </source>
</evidence>
<dbReference type="InterPro" id="IPR004358">
    <property type="entry name" value="Sig_transdc_His_kin-like_C"/>
</dbReference>
<evidence type="ECO:0000256" key="2">
    <source>
        <dbReference type="ARBA" id="ARBA00012438"/>
    </source>
</evidence>
<dbReference type="GO" id="GO:0005524">
    <property type="term" value="F:ATP binding"/>
    <property type="evidence" value="ECO:0007669"/>
    <property type="project" value="UniProtKB-KW"/>
</dbReference>
<dbReference type="PANTHER" id="PTHR43065:SF46">
    <property type="entry name" value="C4-DICARBOXYLATE TRANSPORT SENSOR PROTEIN DCTB"/>
    <property type="match status" value="1"/>
</dbReference>